<reference evidence="2" key="1">
    <citation type="journal article" date="2023" name="Insect Mol. Biol.">
        <title>Genome sequencing provides insights into the evolution of gene families encoding plant cell wall-degrading enzymes in longhorned beetles.</title>
        <authorList>
            <person name="Shin N.R."/>
            <person name="Okamura Y."/>
            <person name="Kirsch R."/>
            <person name="Pauchet Y."/>
        </authorList>
    </citation>
    <scope>NUCLEOTIDE SEQUENCE</scope>
    <source>
        <strain evidence="2">AMC_N1</strain>
    </source>
</reference>
<dbReference type="InterPro" id="IPR041426">
    <property type="entry name" value="Mos1_HTH"/>
</dbReference>
<organism evidence="2 3">
    <name type="scientific">Aromia moschata</name>
    <dbReference type="NCBI Taxonomy" id="1265417"/>
    <lineage>
        <taxon>Eukaryota</taxon>
        <taxon>Metazoa</taxon>
        <taxon>Ecdysozoa</taxon>
        <taxon>Arthropoda</taxon>
        <taxon>Hexapoda</taxon>
        <taxon>Insecta</taxon>
        <taxon>Pterygota</taxon>
        <taxon>Neoptera</taxon>
        <taxon>Endopterygota</taxon>
        <taxon>Coleoptera</taxon>
        <taxon>Polyphaga</taxon>
        <taxon>Cucujiformia</taxon>
        <taxon>Chrysomeloidea</taxon>
        <taxon>Cerambycidae</taxon>
        <taxon>Cerambycinae</taxon>
        <taxon>Callichromatini</taxon>
        <taxon>Aromia</taxon>
    </lineage>
</organism>
<name>A0AAV8YM01_9CUCU</name>
<sequence length="201" mass="23195">MLSVQMEQRVNIKFLVRLGKTFTEAYAMLKEAYGDECLSRTRVFEWFKRFKEGRETTEDDPRPGRLSTSKTDENIGKIGKSIREDSRLSIRGLAEITGIDKECVRQILHESFNIRKVCAKMRPKFLTSEHKESRTNICADIPNNIDTDPGFLDAVTLKGTIFESVEAVKAKATEVLNQLTEADVQHCFQRWKSRMERCRDP</sequence>
<dbReference type="PANTHER" id="PTHR46060">
    <property type="entry name" value="MARINER MOS1 TRANSPOSASE-LIKE PROTEIN"/>
    <property type="match status" value="1"/>
</dbReference>
<evidence type="ECO:0000313" key="3">
    <source>
        <dbReference type="Proteomes" id="UP001162162"/>
    </source>
</evidence>
<feature type="domain" description="Mos1 transposase HTH" evidence="1">
    <location>
        <begin position="9"/>
        <end position="53"/>
    </location>
</feature>
<keyword evidence="3" id="KW-1185">Reference proteome</keyword>
<dbReference type="AlphaFoldDB" id="A0AAV8YM01"/>
<dbReference type="PANTHER" id="PTHR46060:SF1">
    <property type="entry name" value="MARINER MOS1 TRANSPOSASE-LIKE PROTEIN"/>
    <property type="match status" value="1"/>
</dbReference>
<evidence type="ECO:0000313" key="2">
    <source>
        <dbReference type="EMBL" id="KAJ8951899.1"/>
    </source>
</evidence>
<evidence type="ECO:0000259" key="1">
    <source>
        <dbReference type="Pfam" id="PF17906"/>
    </source>
</evidence>
<dbReference type="EMBL" id="JAPWTK010000078">
    <property type="protein sequence ID" value="KAJ8951899.1"/>
    <property type="molecule type" value="Genomic_DNA"/>
</dbReference>
<dbReference type="Pfam" id="PF17906">
    <property type="entry name" value="HTH_48"/>
    <property type="match status" value="1"/>
</dbReference>
<protein>
    <recommendedName>
        <fullName evidence="1">Mos1 transposase HTH domain-containing protein</fullName>
    </recommendedName>
</protein>
<gene>
    <name evidence="2" type="ORF">NQ318_019877</name>
</gene>
<proteinExistence type="predicted"/>
<dbReference type="Gene3D" id="1.10.10.1450">
    <property type="match status" value="1"/>
</dbReference>
<dbReference type="Proteomes" id="UP001162162">
    <property type="component" value="Unassembled WGS sequence"/>
</dbReference>
<accession>A0AAV8YM01</accession>
<dbReference type="InterPro" id="IPR052709">
    <property type="entry name" value="Transposase-MT_Hybrid"/>
</dbReference>
<comment type="caution">
    <text evidence="2">The sequence shown here is derived from an EMBL/GenBank/DDBJ whole genome shotgun (WGS) entry which is preliminary data.</text>
</comment>